<gene>
    <name evidence="1" type="ORF">HNR65_002795</name>
</gene>
<dbReference type="AlphaFoldDB" id="A0A7W0CB12"/>
<reference evidence="1 2" key="1">
    <citation type="submission" date="2020-07" db="EMBL/GenBank/DDBJ databases">
        <title>Genomic Encyclopedia of Type Strains, Phase IV (KMG-IV): sequencing the most valuable type-strain genomes for metagenomic binning, comparative biology and taxonomic classification.</title>
        <authorList>
            <person name="Goeker M."/>
        </authorList>
    </citation>
    <scope>NUCLEOTIDE SEQUENCE [LARGE SCALE GENOMIC DNA]</scope>
    <source>
        <strain evidence="1 2">DSM 17721</strain>
    </source>
</reference>
<organism evidence="1 2">
    <name type="scientific">Desulfosalsimonas propionicica</name>
    <dbReference type="NCBI Taxonomy" id="332175"/>
    <lineage>
        <taxon>Bacteria</taxon>
        <taxon>Pseudomonadati</taxon>
        <taxon>Thermodesulfobacteriota</taxon>
        <taxon>Desulfobacteria</taxon>
        <taxon>Desulfobacterales</taxon>
        <taxon>Desulfosalsimonadaceae</taxon>
        <taxon>Desulfosalsimonas</taxon>
    </lineage>
</organism>
<evidence type="ECO:0000313" key="2">
    <source>
        <dbReference type="Proteomes" id="UP000525298"/>
    </source>
</evidence>
<accession>A0A7W0CB12</accession>
<comment type="caution">
    <text evidence="1">The sequence shown here is derived from an EMBL/GenBank/DDBJ whole genome shotgun (WGS) entry which is preliminary data.</text>
</comment>
<dbReference type="EMBL" id="JACDUS010000009">
    <property type="protein sequence ID" value="MBA2882448.1"/>
    <property type="molecule type" value="Genomic_DNA"/>
</dbReference>
<evidence type="ECO:0000313" key="1">
    <source>
        <dbReference type="EMBL" id="MBA2882448.1"/>
    </source>
</evidence>
<name>A0A7W0CB12_9BACT</name>
<protein>
    <submittedName>
        <fullName evidence="1">Uncharacterized protein</fullName>
    </submittedName>
</protein>
<sequence>MELVKAMLELADDGDAEREDAGCGVLYGMIRDAGYKIRKRAEAEKAAHMQKGNWR</sequence>
<proteinExistence type="predicted"/>
<keyword evidence="2" id="KW-1185">Reference proteome</keyword>
<dbReference type="Proteomes" id="UP000525298">
    <property type="component" value="Unassembled WGS sequence"/>
</dbReference>
<dbReference type="RefSeq" id="WP_181552078.1">
    <property type="nucleotide sequence ID" value="NZ_JACDUS010000009.1"/>
</dbReference>